<dbReference type="EMBL" id="LAZR01068121">
    <property type="protein sequence ID" value="KKK50236.1"/>
    <property type="molecule type" value="Genomic_DNA"/>
</dbReference>
<protein>
    <submittedName>
        <fullName evidence="1">Uncharacterized protein</fullName>
    </submittedName>
</protein>
<gene>
    <name evidence="1" type="ORF">LCGC14_3127030</name>
</gene>
<organism evidence="1">
    <name type="scientific">marine sediment metagenome</name>
    <dbReference type="NCBI Taxonomy" id="412755"/>
    <lineage>
        <taxon>unclassified sequences</taxon>
        <taxon>metagenomes</taxon>
        <taxon>ecological metagenomes</taxon>
    </lineage>
</organism>
<accession>A0A0F8YQ79</accession>
<sequence length="37" mass="4417">MLKKLFAVEKELIFNGFDSLPFNRNLFYFEKSFGNVL</sequence>
<feature type="non-terminal residue" evidence="1">
    <location>
        <position position="37"/>
    </location>
</feature>
<evidence type="ECO:0000313" key="1">
    <source>
        <dbReference type="EMBL" id="KKK50236.1"/>
    </source>
</evidence>
<name>A0A0F8YQ79_9ZZZZ</name>
<dbReference type="AlphaFoldDB" id="A0A0F8YQ79"/>
<comment type="caution">
    <text evidence="1">The sequence shown here is derived from an EMBL/GenBank/DDBJ whole genome shotgun (WGS) entry which is preliminary data.</text>
</comment>
<proteinExistence type="predicted"/>
<reference evidence="1" key="1">
    <citation type="journal article" date="2015" name="Nature">
        <title>Complex archaea that bridge the gap between prokaryotes and eukaryotes.</title>
        <authorList>
            <person name="Spang A."/>
            <person name="Saw J.H."/>
            <person name="Jorgensen S.L."/>
            <person name="Zaremba-Niedzwiedzka K."/>
            <person name="Martijn J."/>
            <person name="Lind A.E."/>
            <person name="van Eijk R."/>
            <person name="Schleper C."/>
            <person name="Guy L."/>
            <person name="Ettema T.J."/>
        </authorList>
    </citation>
    <scope>NUCLEOTIDE SEQUENCE</scope>
</reference>